<evidence type="ECO:0000259" key="5">
    <source>
        <dbReference type="PROSITE" id="PS50977"/>
    </source>
</evidence>
<proteinExistence type="predicted"/>
<evidence type="ECO:0000256" key="1">
    <source>
        <dbReference type="ARBA" id="ARBA00023015"/>
    </source>
</evidence>
<comment type="caution">
    <text evidence="6">The sequence shown here is derived from an EMBL/GenBank/DDBJ whole genome shotgun (WGS) entry which is preliminary data.</text>
</comment>
<evidence type="ECO:0000256" key="3">
    <source>
        <dbReference type="ARBA" id="ARBA00023163"/>
    </source>
</evidence>
<gene>
    <name evidence="6" type="ORF">G9470_02120</name>
</gene>
<feature type="domain" description="HTH tetR-type" evidence="5">
    <location>
        <begin position="10"/>
        <end position="70"/>
    </location>
</feature>
<dbReference type="InterPro" id="IPR011075">
    <property type="entry name" value="TetR_C"/>
</dbReference>
<dbReference type="EMBL" id="JAAOXG010000002">
    <property type="protein sequence ID" value="NNJ28598.1"/>
    <property type="molecule type" value="Genomic_DNA"/>
</dbReference>
<feature type="DNA-binding region" description="H-T-H motif" evidence="4">
    <location>
        <begin position="33"/>
        <end position="52"/>
    </location>
</feature>
<dbReference type="Gene3D" id="1.10.357.10">
    <property type="entry name" value="Tetracycline Repressor, domain 2"/>
    <property type="match status" value="1"/>
</dbReference>
<dbReference type="Pfam" id="PF00440">
    <property type="entry name" value="TetR_N"/>
    <property type="match status" value="1"/>
</dbReference>
<dbReference type="InterPro" id="IPR050109">
    <property type="entry name" value="HTH-type_TetR-like_transc_reg"/>
</dbReference>
<evidence type="ECO:0000313" key="7">
    <source>
        <dbReference type="Proteomes" id="UP000539052"/>
    </source>
</evidence>
<keyword evidence="7" id="KW-1185">Reference proteome</keyword>
<dbReference type="PANTHER" id="PTHR30055:SF148">
    <property type="entry name" value="TETR-FAMILY TRANSCRIPTIONAL REGULATOR"/>
    <property type="match status" value="1"/>
</dbReference>
<reference evidence="6 7" key="1">
    <citation type="submission" date="2020-03" db="EMBL/GenBank/DDBJ databases">
        <title>Genome Sequence of industrial isolate, B5A.</title>
        <authorList>
            <person name="Sharma S."/>
            <person name="Patil P.B."/>
            <person name="Korpole S."/>
        </authorList>
    </citation>
    <scope>NUCLEOTIDE SEQUENCE [LARGE SCALE GENOMIC DNA]</scope>
    <source>
        <strain evidence="6 7">PI-S10-B5A</strain>
    </source>
</reference>
<evidence type="ECO:0000256" key="4">
    <source>
        <dbReference type="PROSITE-ProRule" id="PRU00335"/>
    </source>
</evidence>
<organism evidence="6 7">
    <name type="scientific">Lacrimispora defluvii</name>
    <dbReference type="NCBI Taxonomy" id="2719233"/>
    <lineage>
        <taxon>Bacteria</taxon>
        <taxon>Bacillati</taxon>
        <taxon>Bacillota</taxon>
        <taxon>Clostridia</taxon>
        <taxon>Lachnospirales</taxon>
        <taxon>Lachnospiraceae</taxon>
        <taxon>Lacrimispora</taxon>
    </lineage>
</organism>
<dbReference type="PROSITE" id="PS50977">
    <property type="entry name" value="HTH_TETR_2"/>
    <property type="match status" value="1"/>
</dbReference>
<dbReference type="Gene3D" id="1.10.10.60">
    <property type="entry name" value="Homeodomain-like"/>
    <property type="match status" value="1"/>
</dbReference>
<dbReference type="Proteomes" id="UP000539052">
    <property type="component" value="Unassembled WGS sequence"/>
</dbReference>
<keyword evidence="2 4" id="KW-0238">DNA-binding</keyword>
<sequence length="191" mass="21167">MAGKGRPRSESTEKAILNSAHKLVTDHGFQAVTIEGIARHAGVSKATIYKWWPNKAAVVADSFFTTLKEQYPVPDTGSVIEDLVIQISNLSAFLASDEGRIIRELIAEGQSDSDVAEAYQSRYFSPRREVSRTILERGVERGEMKSGLNLELCVEMIYAPLFYRLLITGERVDEEFLRSVVSCVLKGLGAL</sequence>
<dbReference type="SUPFAM" id="SSF46689">
    <property type="entry name" value="Homeodomain-like"/>
    <property type="match status" value="1"/>
</dbReference>
<dbReference type="InterPro" id="IPR036271">
    <property type="entry name" value="Tet_transcr_reg_TetR-rel_C_sf"/>
</dbReference>
<dbReference type="PRINTS" id="PR00455">
    <property type="entry name" value="HTHTETR"/>
</dbReference>
<protein>
    <submittedName>
        <fullName evidence="6">TetR/AcrR family transcriptional regulator</fullName>
    </submittedName>
</protein>
<dbReference type="SUPFAM" id="SSF48498">
    <property type="entry name" value="Tetracyclin repressor-like, C-terminal domain"/>
    <property type="match status" value="1"/>
</dbReference>
<keyword evidence="3" id="KW-0804">Transcription</keyword>
<accession>A0ABX1VQT1</accession>
<dbReference type="PANTHER" id="PTHR30055">
    <property type="entry name" value="HTH-TYPE TRANSCRIPTIONAL REGULATOR RUTR"/>
    <property type="match status" value="1"/>
</dbReference>
<evidence type="ECO:0000313" key="6">
    <source>
        <dbReference type="EMBL" id="NNJ28598.1"/>
    </source>
</evidence>
<dbReference type="InterPro" id="IPR009057">
    <property type="entry name" value="Homeodomain-like_sf"/>
</dbReference>
<dbReference type="Pfam" id="PF16859">
    <property type="entry name" value="TetR_C_11"/>
    <property type="match status" value="1"/>
</dbReference>
<dbReference type="RefSeq" id="WP_170819955.1">
    <property type="nucleotide sequence ID" value="NZ_JAAOXG010000002.1"/>
</dbReference>
<name>A0ABX1VQT1_9FIRM</name>
<evidence type="ECO:0000256" key="2">
    <source>
        <dbReference type="ARBA" id="ARBA00023125"/>
    </source>
</evidence>
<dbReference type="InterPro" id="IPR001647">
    <property type="entry name" value="HTH_TetR"/>
</dbReference>
<keyword evidence="1" id="KW-0805">Transcription regulation</keyword>